<accession>A0A8C7TA98</accession>
<keyword evidence="8" id="KW-0406">Ion transport</keyword>
<dbReference type="Gene3D" id="1.20.1250.20">
    <property type="entry name" value="MFS general substrate transporter like domains"/>
    <property type="match status" value="1"/>
</dbReference>
<sequence length="611" mass="66879">MTTPFPNGSNESCCLCLAFGGSYMKSSVTQIERRFDIPSSLIGVIDGSFEIGNLLVIAFVSYFGAKLHRPRLIGIGCLIMAAGAFLTALPHFFQGQYVYETTLSHIPEENSTESILPCLANTKSVLCAPTACEKEAGSSMWIYVFLGNMLRGIGETPVMPLGVSYLDDYARKENTAIYLACLQTVGILGPVFGFMFGSFCAKIYVDIGSVDLESISINHKDSRWVGAWWLGFLVSGFLMLLAGIPFWFLPNTLAKQCKSPSKKRQKEDIQAKSSSDTPEVEPEQGSFLPEDNTEEDAPQPVTMAAMAKDFAPSLKRLFSNKVYLLIILTSVVAFNGFIGMITFKPKFMEQVYGQSPSKAIFLIGRLLSQCNMGCSCSLKHWDPVCARNGITYASPCLAGCQTSTGVGKEMEFHNCTCMQELKGGLMAPPTNMSAILGQCPRKSDCDRMFKFYMAVTVLGAFVSACGGTSGYIVLLRSIHPDLKSLALGMHTLIGRTLGGIPPPIYFGALIDRTCLKWGLKRCGGQGACRFYDSHAFRITFLGLVYCLYGLANLLWGVLYLQLSKRQKKLELRSQAKATALEANGNNNPNGHAMVSIFKNKDDLDRDNESTI</sequence>
<keyword evidence="8" id="KW-0813">Transport</keyword>
<keyword evidence="4 8" id="KW-0812">Transmembrane</keyword>
<dbReference type="InterPro" id="IPR002350">
    <property type="entry name" value="Kazal_dom"/>
</dbReference>
<dbReference type="InterPro" id="IPR004156">
    <property type="entry name" value="OATP"/>
</dbReference>
<evidence type="ECO:0000313" key="12">
    <source>
        <dbReference type="Proteomes" id="UP000694395"/>
    </source>
</evidence>
<evidence type="ECO:0000313" key="11">
    <source>
        <dbReference type="Ensembl" id="ENSOMYP00000081164.1"/>
    </source>
</evidence>
<dbReference type="GO" id="GO:0016323">
    <property type="term" value="C:basolateral plasma membrane"/>
    <property type="evidence" value="ECO:0007669"/>
    <property type="project" value="TreeGrafter"/>
</dbReference>
<evidence type="ECO:0000256" key="8">
    <source>
        <dbReference type="RuleBase" id="RU362056"/>
    </source>
</evidence>
<feature type="domain" description="Kazal-like" evidence="10">
    <location>
        <begin position="364"/>
        <end position="419"/>
    </location>
</feature>
<organism evidence="11 12">
    <name type="scientific">Oncorhynchus mykiss</name>
    <name type="common">Rainbow trout</name>
    <name type="synonym">Salmo gairdneri</name>
    <dbReference type="NCBI Taxonomy" id="8022"/>
    <lineage>
        <taxon>Eukaryota</taxon>
        <taxon>Metazoa</taxon>
        <taxon>Chordata</taxon>
        <taxon>Craniata</taxon>
        <taxon>Vertebrata</taxon>
        <taxon>Euteleostomi</taxon>
        <taxon>Actinopterygii</taxon>
        <taxon>Neopterygii</taxon>
        <taxon>Teleostei</taxon>
        <taxon>Protacanthopterygii</taxon>
        <taxon>Salmoniformes</taxon>
        <taxon>Salmonidae</taxon>
        <taxon>Salmoninae</taxon>
        <taxon>Oncorhynchus</taxon>
    </lineage>
</organism>
<reference evidence="11" key="1">
    <citation type="submission" date="2020-07" db="EMBL/GenBank/DDBJ databases">
        <title>A long reads based de novo assembly of the rainbow trout Arlee double haploid line genome.</title>
        <authorList>
            <person name="Gao G."/>
            <person name="Palti Y."/>
        </authorList>
    </citation>
    <scope>NUCLEOTIDE SEQUENCE [LARGE SCALE GENOMIC DNA]</scope>
</reference>
<dbReference type="PROSITE" id="PS51465">
    <property type="entry name" value="KAZAL_2"/>
    <property type="match status" value="1"/>
</dbReference>
<keyword evidence="12" id="KW-1185">Reference proteome</keyword>
<dbReference type="GeneTree" id="ENSGT01150000286901"/>
<dbReference type="GO" id="GO:0043252">
    <property type="term" value="P:sodium-independent organic anion transport"/>
    <property type="evidence" value="ECO:0007669"/>
    <property type="project" value="TreeGrafter"/>
</dbReference>
<dbReference type="GO" id="GO:0015347">
    <property type="term" value="F:sodium-independent organic anion transmembrane transporter activity"/>
    <property type="evidence" value="ECO:0007669"/>
    <property type="project" value="TreeGrafter"/>
</dbReference>
<keyword evidence="6 8" id="KW-0472">Membrane</keyword>
<name>A0A8C7TA98_ONCMY</name>
<dbReference type="GO" id="GO:0015125">
    <property type="term" value="F:bile acid transmembrane transporter activity"/>
    <property type="evidence" value="ECO:0007669"/>
    <property type="project" value="TreeGrafter"/>
</dbReference>
<feature type="transmembrane region" description="Helical" evidence="8">
    <location>
        <begin position="176"/>
        <end position="205"/>
    </location>
</feature>
<protein>
    <recommendedName>
        <fullName evidence="8">Solute carrier organic anion transporter family member</fullName>
    </recommendedName>
</protein>
<comment type="similarity">
    <text evidence="2 8">Belongs to the organo anion transporter (TC 2.A.60) family.</text>
</comment>
<feature type="transmembrane region" description="Helical" evidence="8">
    <location>
        <begin position="322"/>
        <end position="343"/>
    </location>
</feature>
<feature type="transmembrane region" description="Helical" evidence="8">
    <location>
        <begin position="226"/>
        <end position="248"/>
    </location>
</feature>
<evidence type="ECO:0000259" key="10">
    <source>
        <dbReference type="PROSITE" id="PS51465"/>
    </source>
</evidence>
<evidence type="ECO:0000256" key="3">
    <source>
        <dbReference type="ARBA" id="ARBA00022475"/>
    </source>
</evidence>
<dbReference type="InterPro" id="IPR036259">
    <property type="entry name" value="MFS_trans_sf"/>
</dbReference>
<proteinExistence type="inferred from homology"/>
<keyword evidence="7" id="KW-1015">Disulfide bond</keyword>
<comment type="caution">
    <text evidence="8">Lacks conserved residue(s) required for the propagation of feature annotation.</text>
</comment>
<dbReference type="Pfam" id="PF07648">
    <property type="entry name" value="Kazal_2"/>
    <property type="match status" value="1"/>
</dbReference>
<comment type="subcellular location">
    <subcellularLocation>
        <location evidence="1 8">Cell membrane</location>
        <topology evidence="1 8">Multi-pass membrane protein</topology>
    </subcellularLocation>
</comment>
<evidence type="ECO:0000256" key="6">
    <source>
        <dbReference type="ARBA" id="ARBA00023136"/>
    </source>
</evidence>
<evidence type="ECO:0000256" key="2">
    <source>
        <dbReference type="ARBA" id="ARBA00009657"/>
    </source>
</evidence>
<keyword evidence="5 8" id="KW-1133">Transmembrane helix</keyword>
<evidence type="ECO:0000256" key="4">
    <source>
        <dbReference type="ARBA" id="ARBA00022692"/>
    </source>
</evidence>
<evidence type="ECO:0000256" key="5">
    <source>
        <dbReference type="ARBA" id="ARBA00022989"/>
    </source>
</evidence>
<evidence type="ECO:0000256" key="9">
    <source>
        <dbReference type="SAM" id="MobiDB-lite"/>
    </source>
</evidence>
<keyword evidence="3" id="KW-1003">Cell membrane</keyword>
<feature type="transmembrane region" description="Helical" evidence="8">
    <location>
        <begin position="41"/>
        <end position="65"/>
    </location>
</feature>
<feature type="transmembrane region" description="Helical" evidence="8">
    <location>
        <begin position="540"/>
        <end position="562"/>
    </location>
</feature>
<dbReference type="SUPFAM" id="SSF103473">
    <property type="entry name" value="MFS general substrate transporter"/>
    <property type="match status" value="1"/>
</dbReference>
<dbReference type="Pfam" id="PF03137">
    <property type="entry name" value="OATP"/>
    <property type="match status" value="2"/>
</dbReference>
<dbReference type="AlphaFoldDB" id="A0A8C7TA98"/>
<feature type="region of interest" description="Disordered" evidence="9">
    <location>
        <begin position="259"/>
        <end position="295"/>
    </location>
</feature>
<dbReference type="PANTHER" id="PTHR11388">
    <property type="entry name" value="ORGANIC ANION TRANSPORTER"/>
    <property type="match status" value="1"/>
</dbReference>
<gene>
    <name evidence="11" type="primary">slco1d1</name>
</gene>
<dbReference type="GO" id="GO:0006811">
    <property type="term" value="P:monoatomic ion transport"/>
    <property type="evidence" value="ECO:0007669"/>
    <property type="project" value="UniProtKB-KW"/>
</dbReference>
<reference evidence="11" key="2">
    <citation type="submission" date="2025-08" db="UniProtKB">
        <authorList>
            <consortium name="Ensembl"/>
        </authorList>
    </citation>
    <scope>IDENTIFICATION</scope>
</reference>
<evidence type="ECO:0000256" key="1">
    <source>
        <dbReference type="ARBA" id="ARBA00004651"/>
    </source>
</evidence>
<reference evidence="11" key="3">
    <citation type="submission" date="2025-09" db="UniProtKB">
        <authorList>
            <consortium name="Ensembl"/>
        </authorList>
    </citation>
    <scope>IDENTIFICATION</scope>
</reference>
<feature type="transmembrane region" description="Helical" evidence="8">
    <location>
        <begin position="451"/>
        <end position="474"/>
    </location>
</feature>
<dbReference type="Proteomes" id="UP000694395">
    <property type="component" value="Chromosome 15"/>
</dbReference>
<dbReference type="NCBIfam" id="TIGR00805">
    <property type="entry name" value="oat"/>
    <property type="match status" value="1"/>
</dbReference>
<feature type="transmembrane region" description="Helical" evidence="8">
    <location>
        <begin position="72"/>
        <end position="93"/>
    </location>
</feature>
<evidence type="ECO:0000256" key="7">
    <source>
        <dbReference type="ARBA" id="ARBA00023157"/>
    </source>
</evidence>
<dbReference type="Ensembl" id="ENSOMYT00000088443.2">
    <property type="protein sequence ID" value="ENSOMYP00000081164.1"/>
    <property type="gene ID" value="ENSOMYG00000036802.2"/>
</dbReference>
<dbReference type="PANTHER" id="PTHR11388:SF89">
    <property type="entry name" value="SOLUTE CARRIER ORGANIC ANION TRANSPORTER FAMILY MEMBER 1B3"/>
    <property type="match status" value="1"/>
</dbReference>